<sequence>MPSSLLSASLLYGCKPSADSAAVESCSPKPAPAPAPKHRVWRRAPPSTTVKEPVGIPIPGARKWQDDLQMDARKLLPAGWEPKGSRIHNRKDDITDYYAMGESSWGQYHAQRVRQGEREIGTIRAGAARPPPGFSWPASDPVKRKNVAIVPKYVRPEDNIRERNSRRWAVKCKLAGVAGEMVAEPAGLSEETTSDESVGTSEGDWVTVRGEDCVETDEQGGSDEKEEKKVCDLGYGSCGWC</sequence>
<proteinExistence type="predicted"/>
<evidence type="ECO:0000313" key="2">
    <source>
        <dbReference type="EMBL" id="KAF2255668.1"/>
    </source>
</evidence>
<feature type="region of interest" description="Disordered" evidence="1">
    <location>
        <begin position="20"/>
        <end position="63"/>
    </location>
</feature>
<protein>
    <submittedName>
        <fullName evidence="2">Uncharacterized protein</fullName>
    </submittedName>
</protein>
<name>A0A6A6IZI9_9PLEO</name>
<gene>
    <name evidence="2" type="ORF">BU26DRAFT_498460</name>
</gene>
<keyword evidence="3" id="KW-1185">Reference proteome</keyword>
<dbReference type="Proteomes" id="UP000800094">
    <property type="component" value="Unassembled WGS sequence"/>
</dbReference>
<reference evidence="2" key="1">
    <citation type="journal article" date="2020" name="Stud. Mycol.">
        <title>101 Dothideomycetes genomes: a test case for predicting lifestyles and emergence of pathogens.</title>
        <authorList>
            <person name="Haridas S."/>
            <person name="Albert R."/>
            <person name="Binder M."/>
            <person name="Bloem J."/>
            <person name="Labutti K."/>
            <person name="Salamov A."/>
            <person name="Andreopoulos B."/>
            <person name="Baker S."/>
            <person name="Barry K."/>
            <person name="Bills G."/>
            <person name="Bluhm B."/>
            <person name="Cannon C."/>
            <person name="Castanera R."/>
            <person name="Culley D."/>
            <person name="Daum C."/>
            <person name="Ezra D."/>
            <person name="Gonzalez J."/>
            <person name="Henrissat B."/>
            <person name="Kuo A."/>
            <person name="Liang C."/>
            <person name="Lipzen A."/>
            <person name="Lutzoni F."/>
            <person name="Magnuson J."/>
            <person name="Mondo S."/>
            <person name="Nolan M."/>
            <person name="Ohm R."/>
            <person name="Pangilinan J."/>
            <person name="Park H.-J."/>
            <person name="Ramirez L."/>
            <person name="Alfaro M."/>
            <person name="Sun H."/>
            <person name="Tritt A."/>
            <person name="Yoshinaga Y."/>
            <person name="Zwiers L.-H."/>
            <person name="Turgeon B."/>
            <person name="Goodwin S."/>
            <person name="Spatafora J."/>
            <person name="Crous P."/>
            <person name="Grigoriev I."/>
        </authorList>
    </citation>
    <scope>NUCLEOTIDE SEQUENCE</scope>
    <source>
        <strain evidence="2">CBS 122368</strain>
    </source>
</reference>
<dbReference type="EMBL" id="ML987189">
    <property type="protein sequence ID" value="KAF2255668.1"/>
    <property type="molecule type" value="Genomic_DNA"/>
</dbReference>
<dbReference type="RefSeq" id="XP_033690672.1">
    <property type="nucleotide sequence ID" value="XM_033826339.1"/>
</dbReference>
<evidence type="ECO:0000313" key="3">
    <source>
        <dbReference type="Proteomes" id="UP000800094"/>
    </source>
</evidence>
<organism evidence="2 3">
    <name type="scientific">Trematosphaeria pertusa</name>
    <dbReference type="NCBI Taxonomy" id="390896"/>
    <lineage>
        <taxon>Eukaryota</taxon>
        <taxon>Fungi</taxon>
        <taxon>Dikarya</taxon>
        <taxon>Ascomycota</taxon>
        <taxon>Pezizomycotina</taxon>
        <taxon>Dothideomycetes</taxon>
        <taxon>Pleosporomycetidae</taxon>
        <taxon>Pleosporales</taxon>
        <taxon>Massarineae</taxon>
        <taxon>Trematosphaeriaceae</taxon>
        <taxon>Trematosphaeria</taxon>
    </lineage>
</organism>
<dbReference type="OrthoDB" id="10639147at2759"/>
<accession>A0A6A6IZI9</accession>
<evidence type="ECO:0000256" key="1">
    <source>
        <dbReference type="SAM" id="MobiDB-lite"/>
    </source>
</evidence>
<dbReference type="AlphaFoldDB" id="A0A6A6IZI9"/>
<feature type="region of interest" description="Disordered" evidence="1">
    <location>
        <begin position="183"/>
        <end position="209"/>
    </location>
</feature>
<dbReference type="GeneID" id="54579669"/>